<evidence type="ECO:0000313" key="3">
    <source>
        <dbReference type="EMBL" id="CAG8755020.1"/>
    </source>
</evidence>
<comment type="caution">
    <text evidence="3">The sequence shown here is derived from an EMBL/GenBank/DDBJ whole genome shotgun (WGS) entry which is preliminary data.</text>
</comment>
<protein>
    <submittedName>
        <fullName evidence="3">37078_t:CDS:1</fullName>
    </submittedName>
</protein>
<feature type="region of interest" description="Disordered" evidence="1">
    <location>
        <begin position="94"/>
        <end position="125"/>
    </location>
</feature>
<proteinExistence type="predicted"/>
<evidence type="ECO:0000256" key="2">
    <source>
        <dbReference type="SAM" id="SignalP"/>
    </source>
</evidence>
<dbReference type="Proteomes" id="UP000789901">
    <property type="component" value="Unassembled WGS sequence"/>
</dbReference>
<organism evidence="3 4">
    <name type="scientific">Gigaspora margarita</name>
    <dbReference type="NCBI Taxonomy" id="4874"/>
    <lineage>
        <taxon>Eukaryota</taxon>
        <taxon>Fungi</taxon>
        <taxon>Fungi incertae sedis</taxon>
        <taxon>Mucoromycota</taxon>
        <taxon>Glomeromycotina</taxon>
        <taxon>Glomeromycetes</taxon>
        <taxon>Diversisporales</taxon>
        <taxon>Gigasporaceae</taxon>
        <taxon>Gigaspora</taxon>
    </lineage>
</organism>
<evidence type="ECO:0000313" key="4">
    <source>
        <dbReference type="Proteomes" id="UP000789901"/>
    </source>
</evidence>
<keyword evidence="2" id="KW-0732">Signal</keyword>
<feature type="compositionally biased region" description="Basic and acidic residues" evidence="1">
    <location>
        <begin position="94"/>
        <end position="105"/>
    </location>
</feature>
<keyword evidence="4" id="KW-1185">Reference proteome</keyword>
<reference evidence="3 4" key="1">
    <citation type="submission" date="2021-06" db="EMBL/GenBank/DDBJ databases">
        <authorList>
            <person name="Kallberg Y."/>
            <person name="Tangrot J."/>
            <person name="Rosling A."/>
        </authorList>
    </citation>
    <scope>NUCLEOTIDE SEQUENCE [LARGE SCALE GENOMIC DNA]</scope>
    <source>
        <strain evidence="3 4">120-4 pot B 10/14</strain>
    </source>
</reference>
<feature type="compositionally biased region" description="Polar residues" evidence="1">
    <location>
        <begin position="106"/>
        <end position="125"/>
    </location>
</feature>
<evidence type="ECO:0000256" key="1">
    <source>
        <dbReference type="SAM" id="MobiDB-lite"/>
    </source>
</evidence>
<accession>A0ABN7VBR0</accession>
<name>A0ABN7VBR0_GIGMA</name>
<feature type="non-terminal residue" evidence="3">
    <location>
        <position position="125"/>
    </location>
</feature>
<feature type="chain" id="PRO_5046060666" evidence="2">
    <location>
        <begin position="17"/>
        <end position="125"/>
    </location>
</feature>
<sequence length="125" mass="13994">MLSVFATILYIETVTTFGSFTALCKYLDINQNKLSYFTLEHRGYNPLTSKYLIPEVTCAYDAGSSRHSGVAKAIETKVVISMCKTINLDENEKSDQLENHIEDAGNNKTNDVNSEQNESQDTSKK</sequence>
<feature type="signal peptide" evidence="2">
    <location>
        <begin position="1"/>
        <end position="16"/>
    </location>
</feature>
<dbReference type="EMBL" id="CAJVQB010012375">
    <property type="protein sequence ID" value="CAG8755020.1"/>
    <property type="molecule type" value="Genomic_DNA"/>
</dbReference>
<gene>
    <name evidence="3" type="ORF">GMARGA_LOCUS16814</name>
</gene>